<name>A0A7T8K048_CALRO</name>
<dbReference type="EMBL" id="CP045899">
    <property type="protein sequence ID" value="QQP40631.1"/>
    <property type="molecule type" value="Genomic_DNA"/>
</dbReference>
<evidence type="ECO:0000313" key="2">
    <source>
        <dbReference type="EMBL" id="QQP40631.1"/>
    </source>
</evidence>
<dbReference type="InterPro" id="IPR007099">
    <property type="entry name" value="RNA-dir_pol_NSvirus"/>
</dbReference>
<organism evidence="2 4">
    <name type="scientific">Caligus rogercresseyi</name>
    <name type="common">Sea louse</name>
    <dbReference type="NCBI Taxonomy" id="217165"/>
    <lineage>
        <taxon>Eukaryota</taxon>
        <taxon>Metazoa</taxon>
        <taxon>Ecdysozoa</taxon>
        <taxon>Arthropoda</taxon>
        <taxon>Crustacea</taxon>
        <taxon>Multicrustacea</taxon>
        <taxon>Hexanauplia</taxon>
        <taxon>Copepoda</taxon>
        <taxon>Siphonostomatoida</taxon>
        <taxon>Caligidae</taxon>
        <taxon>Caligus</taxon>
    </lineage>
</organism>
<dbReference type="InterPro" id="IPR007322">
    <property type="entry name" value="RNA_pol_bunyavir"/>
</dbReference>
<sequence>MNEDLFYLLVLRICLLLLLWKMMKVKVMELAHYVERLARNLIYMEGRRMEEGSKFSVFKAFPEDGYSLIVHKGSRITKEAQIRYKLVTTEGDTDTEFFHKLEHTNKGYSETGWLSMSQCDLQTFSCMFEKMVALMSHYHDCYMEGNPSSLLGIDTLMKEDYFMIPAIILLEQKRGTSTTCQYNRYILNSMTGYRSNKGKMMNDIMAYPVRSRVEAFVRSNLFQKDAGFSSHRSKAIIQKQTIEEIHHLKMRNSETMNANVEVDDCFTKKDENHQYNKDFMMLSGYELGIKMKSNPKYVTGILKVATANLHDAMMMTSSLKECKIRTKTLFNSSKKVNTTSHETLKDLIDEHGTPSMLGIISREVFIDAVFSMFPKPQIGGPREILIQSYKLRVHMKFFESICEEFCKMLDKEMLTGSREKEMRQSTTSTEFKRKLINDKIKRNMYGLTPTIVADASRWSPSFTMPMFCHFVIALGLPEEITDHALAVIKSFSAKMMHLPEALCEKWKNKPIAQKEEDEELEWLRTNTDPFTRVHRVTSGMGQGMFHRFSSLIHVAKDDISDQFINDYLRSNGVSFESRTMVSSDDMMKQMLITSTSMKSLLKSIDSLLIIYEVTNRLSNIHINWKKTALSFIIDEFNSYFTVGNRACLAVIKDVFTAMEPVDLTEPLHAVSEVLQNISRALRNGAYLPTVEVMTVSRRRTRTISTTRTL</sequence>
<dbReference type="PROSITE" id="PS50525">
    <property type="entry name" value="RDRP_SSRNA_NEG_SEG"/>
    <property type="match status" value="1"/>
</dbReference>
<dbReference type="GO" id="GO:0006351">
    <property type="term" value="P:DNA-templated transcription"/>
    <property type="evidence" value="ECO:0007669"/>
    <property type="project" value="InterPro"/>
</dbReference>
<reference evidence="4" key="1">
    <citation type="submission" date="2021-01" db="EMBL/GenBank/DDBJ databases">
        <title>Caligus Genome Assembly.</title>
        <authorList>
            <person name="Gallardo-Escarate C."/>
        </authorList>
    </citation>
    <scope>NUCLEOTIDE SEQUENCE [LARGE SCALE GENOMIC DNA]</scope>
</reference>
<dbReference type="GO" id="GO:0039694">
    <property type="term" value="P:viral RNA genome replication"/>
    <property type="evidence" value="ECO:0007669"/>
    <property type="project" value="InterPro"/>
</dbReference>
<feature type="domain" description="RdRp catalytic" evidence="1">
    <location>
        <begin position="437"/>
        <end position="628"/>
    </location>
</feature>
<reference evidence="2" key="2">
    <citation type="journal article" name="Sci. Data">
        <title>Chromosome-scale genome assembly of the sea louse Caligus rogercresseyi by SMRT sequencing and Hi-C analysis.</title>
        <authorList>
            <person name="Gallardo-Escarate C."/>
            <person name="Valenzuela-Munoz V."/>
            <person name="Nunez-Acuna G."/>
            <person name="Valenzuela-Miranda D."/>
            <person name="Goncalves A.T."/>
            <person name="Escobar-Sepulveda H."/>
            <person name="Liachko I."/>
            <person name="Nelson B."/>
            <person name="Roberts S."/>
            <person name="Warren W."/>
        </authorList>
    </citation>
    <scope>NUCLEOTIDE SEQUENCE</scope>
    <source>
        <tissue evidence="2">Whole tissue</tissue>
    </source>
</reference>
<dbReference type="Proteomes" id="UP000595437">
    <property type="component" value="Chromosome 10"/>
</dbReference>
<evidence type="ECO:0000313" key="4">
    <source>
        <dbReference type="Proteomes" id="UP000595437"/>
    </source>
</evidence>
<gene>
    <name evidence="2" type="ORF">FKW44_014742</name>
    <name evidence="3" type="ORF">FKW44_014744</name>
</gene>
<keyword evidence="4" id="KW-1185">Reference proteome</keyword>
<dbReference type="EMBL" id="CP045899">
    <property type="protein sequence ID" value="QQP40633.1"/>
    <property type="molecule type" value="Genomic_DNA"/>
</dbReference>
<accession>A0A7T8K048</accession>
<proteinExistence type="predicted"/>
<dbReference type="GO" id="GO:0003968">
    <property type="term" value="F:RNA-directed RNA polymerase activity"/>
    <property type="evidence" value="ECO:0007669"/>
    <property type="project" value="InterPro"/>
</dbReference>
<evidence type="ECO:0000313" key="3">
    <source>
        <dbReference type="EMBL" id="QQP40633.1"/>
    </source>
</evidence>
<evidence type="ECO:0000259" key="1">
    <source>
        <dbReference type="PROSITE" id="PS50525"/>
    </source>
</evidence>
<dbReference type="AlphaFoldDB" id="A0A7T8K048"/>
<dbReference type="Pfam" id="PF04196">
    <property type="entry name" value="Bunya_RdRp"/>
    <property type="match status" value="1"/>
</dbReference>
<protein>
    <recommendedName>
        <fullName evidence="1">RdRp catalytic domain-containing protein</fullName>
    </recommendedName>
</protein>